<dbReference type="FunFam" id="3.30.70.360:FF:000002">
    <property type="entry name" value="Peptidase T"/>
    <property type="match status" value="1"/>
</dbReference>
<feature type="binding site" evidence="15">
    <location>
        <position position="139"/>
    </location>
    <ligand>
        <name>Zn(2+)</name>
        <dbReference type="ChEBI" id="CHEBI:29105"/>
        <label>1</label>
    </ligand>
</feature>
<evidence type="ECO:0000256" key="9">
    <source>
        <dbReference type="ARBA" id="ARBA00022801"/>
    </source>
</evidence>
<evidence type="ECO:0000256" key="7">
    <source>
        <dbReference type="ARBA" id="ARBA00022670"/>
    </source>
</evidence>
<feature type="active site" evidence="14">
    <location>
        <position position="80"/>
    </location>
</feature>
<comment type="subcellular location">
    <subcellularLocation>
        <location evidence="2">Cytoplasm</location>
    </subcellularLocation>
</comment>
<dbReference type="GO" id="GO:0008237">
    <property type="term" value="F:metallopeptidase activity"/>
    <property type="evidence" value="ECO:0007669"/>
    <property type="project" value="UniProtKB-KW"/>
</dbReference>
<dbReference type="EC" id="3.4.11.4" evidence="4 13"/>
<dbReference type="SUPFAM" id="SSF55031">
    <property type="entry name" value="Bacterial exopeptidase dimerisation domain"/>
    <property type="match status" value="1"/>
</dbReference>
<dbReference type="SUPFAM" id="SSF53187">
    <property type="entry name" value="Zn-dependent exopeptidases"/>
    <property type="match status" value="1"/>
</dbReference>
<dbReference type="InterPro" id="IPR002933">
    <property type="entry name" value="Peptidase_M20"/>
</dbReference>
<dbReference type="Gene3D" id="3.30.70.360">
    <property type="match status" value="1"/>
</dbReference>
<evidence type="ECO:0000256" key="14">
    <source>
        <dbReference type="PIRSR" id="PIRSR037215-1"/>
    </source>
</evidence>
<comment type="caution">
    <text evidence="17">The sequence shown here is derived from an EMBL/GenBank/DDBJ whole genome shotgun (WGS) entry which is preliminary data.</text>
</comment>
<keyword evidence="5 17" id="KW-0031">Aminopeptidase</keyword>
<dbReference type="GO" id="GO:0045148">
    <property type="term" value="F:tripeptide aminopeptidase activity"/>
    <property type="evidence" value="ECO:0007669"/>
    <property type="project" value="UniProtKB-UniRule"/>
</dbReference>
<keyword evidence="7" id="KW-0645">Protease</keyword>
<feature type="binding site" evidence="15">
    <location>
        <position position="78"/>
    </location>
    <ligand>
        <name>Zn(2+)</name>
        <dbReference type="ChEBI" id="CHEBI:29105"/>
        <label>1</label>
    </ligand>
</feature>
<keyword evidence="6" id="KW-0963">Cytoplasm</keyword>
<dbReference type="EMBL" id="DVIT01000062">
    <property type="protein sequence ID" value="HIS48774.1"/>
    <property type="molecule type" value="Genomic_DNA"/>
</dbReference>
<reference evidence="17" key="1">
    <citation type="submission" date="2020-10" db="EMBL/GenBank/DDBJ databases">
        <authorList>
            <person name="Gilroy R."/>
        </authorList>
    </citation>
    <scope>NUCLEOTIDE SEQUENCE</scope>
    <source>
        <strain evidence="17">CHK178-757</strain>
    </source>
</reference>
<dbReference type="NCBIfam" id="NF009920">
    <property type="entry name" value="PRK13381.1"/>
    <property type="match status" value="1"/>
</dbReference>
<protein>
    <recommendedName>
        <fullName evidence="12 13">Peptidase T</fullName>
        <ecNumber evidence="4 13">3.4.11.4</ecNumber>
    </recommendedName>
</protein>
<comment type="similarity">
    <text evidence="3">Belongs to the peptidase M20B family.</text>
</comment>
<dbReference type="Pfam" id="PF01546">
    <property type="entry name" value="Peptidase_M20"/>
    <property type="match status" value="1"/>
</dbReference>
<proteinExistence type="inferred from homology"/>
<keyword evidence="10 15" id="KW-0862">Zinc</keyword>
<dbReference type="InterPro" id="IPR036264">
    <property type="entry name" value="Bact_exopeptidase_dim_dom"/>
</dbReference>
<feature type="binding site" evidence="15">
    <location>
        <position position="195"/>
    </location>
    <ligand>
        <name>Zn(2+)</name>
        <dbReference type="ChEBI" id="CHEBI:29105"/>
        <label>1</label>
    </ligand>
</feature>
<dbReference type="InterPro" id="IPR011650">
    <property type="entry name" value="Peptidase_M20_dimer"/>
</dbReference>
<comment type="catalytic activity">
    <reaction evidence="1">
        <text>Release of the N-terminal residue from a tripeptide.</text>
        <dbReference type="EC" id="3.4.11.4"/>
    </reaction>
</comment>
<dbReference type="Gene3D" id="3.40.630.10">
    <property type="entry name" value="Zn peptidases"/>
    <property type="match status" value="1"/>
</dbReference>
<dbReference type="AlphaFoldDB" id="A0A9D1F7D0"/>
<dbReference type="PROSITE" id="PS00758">
    <property type="entry name" value="ARGE_DAPE_CPG2_1"/>
    <property type="match status" value="1"/>
</dbReference>
<evidence type="ECO:0000256" key="6">
    <source>
        <dbReference type="ARBA" id="ARBA00022490"/>
    </source>
</evidence>
<evidence type="ECO:0000256" key="1">
    <source>
        <dbReference type="ARBA" id="ARBA00000870"/>
    </source>
</evidence>
<feature type="domain" description="Peptidase M20 dimerisation" evidence="16">
    <location>
        <begin position="205"/>
        <end position="305"/>
    </location>
</feature>
<evidence type="ECO:0000256" key="5">
    <source>
        <dbReference type="ARBA" id="ARBA00022438"/>
    </source>
</evidence>
<dbReference type="GO" id="GO:0008270">
    <property type="term" value="F:zinc ion binding"/>
    <property type="evidence" value="ECO:0007669"/>
    <property type="project" value="InterPro"/>
</dbReference>
<dbReference type="GO" id="GO:0006518">
    <property type="term" value="P:peptide metabolic process"/>
    <property type="evidence" value="ECO:0007669"/>
    <property type="project" value="InterPro"/>
</dbReference>
<evidence type="ECO:0000313" key="17">
    <source>
        <dbReference type="EMBL" id="HIS48774.1"/>
    </source>
</evidence>
<gene>
    <name evidence="17" type="primary">pepT</name>
    <name evidence="17" type="ORF">IAB46_14730</name>
</gene>
<dbReference type="NCBIfam" id="TIGR01882">
    <property type="entry name" value="peptidase-T"/>
    <property type="match status" value="1"/>
</dbReference>
<dbReference type="NCBIfam" id="NF003976">
    <property type="entry name" value="PRK05469.1"/>
    <property type="match status" value="1"/>
</dbReference>
<evidence type="ECO:0000259" key="16">
    <source>
        <dbReference type="Pfam" id="PF07687"/>
    </source>
</evidence>
<evidence type="ECO:0000256" key="2">
    <source>
        <dbReference type="ARBA" id="ARBA00004496"/>
    </source>
</evidence>
<dbReference type="InterPro" id="IPR010161">
    <property type="entry name" value="Peptidase_M20B"/>
</dbReference>
<name>A0A9D1F7D0_9FIRM</name>
<dbReference type="PROSITE" id="PS00759">
    <property type="entry name" value="ARGE_DAPE_CPG2_2"/>
    <property type="match status" value="1"/>
</dbReference>
<evidence type="ECO:0000256" key="8">
    <source>
        <dbReference type="ARBA" id="ARBA00022723"/>
    </source>
</evidence>
<dbReference type="PANTHER" id="PTHR42994:SF1">
    <property type="entry name" value="PEPTIDASE T"/>
    <property type="match status" value="1"/>
</dbReference>
<evidence type="ECO:0000256" key="12">
    <source>
        <dbReference type="ARBA" id="ARBA00071329"/>
    </source>
</evidence>
<keyword evidence="11" id="KW-0482">Metalloprotease</keyword>
<comment type="cofactor">
    <cofactor evidence="15">
        <name>Zn(2+)</name>
        <dbReference type="ChEBI" id="CHEBI:29105"/>
    </cofactor>
    <text evidence="15">Binds 2 Zn(2+) ions per subunit.</text>
</comment>
<feature type="binding site" evidence="15">
    <location>
        <position position="139"/>
    </location>
    <ligand>
        <name>Zn(2+)</name>
        <dbReference type="ChEBI" id="CHEBI:29105"/>
        <label>2</label>
    </ligand>
</feature>
<evidence type="ECO:0000256" key="11">
    <source>
        <dbReference type="ARBA" id="ARBA00023049"/>
    </source>
</evidence>
<feature type="binding site" evidence="15">
    <location>
        <position position="173"/>
    </location>
    <ligand>
        <name>Zn(2+)</name>
        <dbReference type="ChEBI" id="CHEBI:29105"/>
        <label>2</label>
    </ligand>
</feature>
<dbReference type="GO" id="GO:0006508">
    <property type="term" value="P:proteolysis"/>
    <property type="evidence" value="ECO:0007669"/>
    <property type="project" value="UniProtKB-UniRule"/>
</dbReference>
<evidence type="ECO:0000256" key="15">
    <source>
        <dbReference type="PIRSR" id="PIRSR037215-2"/>
    </source>
</evidence>
<dbReference type="PANTHER" id="PTHR42994">
    <property type="entry name" value="PEPTIDASE T"/>
    <property type="match status" value="1"/>
</dbReference>
<dbReference type="CDD" id="cd03892">
    <property type="entry name" value="M20_peptT"/>
    <property type="match status" value="1"/>
</dbReference>
<reference evidence="17" key="2">
    <citation type="journal article" date="2021" name="PeerJ">
        <title>Extensive microbial diversity within the chicken gut microbiome revealed by metagenomics and culture.</title>
        <authorList>
            <person name="Gilroy R."/>
            <person name="Ravi A."/>
            <person name="Getino M."/>
            <person name="Pursley I."/>
            <person name="Horton D.L."/>
            <person name="Alikhan N.F."/>
            <person name="Baker D."/>
            <person name="Gharbi K."/>
            <person name="Hall N."/>
            <person name="Watson M."/>
            <person name="Adriaenssens E.M."/>
            <person name="Foster-Nyarko E."/>
            <person name="Jarju S."/>
            <person name="Secka A."/>
            <person name="Antonio M."/>
            <person name="Oren A."/>
            <person name="Chaudhuri R.R."/>
            <person name="La Ragione R."/>
            <person name="Hildebrand F."/>
            <person name="Pallen M.J."/>
        </authorList>
    </citation>
    <scope>NUCLEOTIDE SEQUENCE</scope>
    <source>
        <strain evidence="17">CHK178-757</strain>
    </source>
</reference>
<dbReference type="InterPro" id="IPR001261">
    <property type="entry name" value="ArgE/DapE_CS"/>
</dbReference>
<feature type="binding site" evidence="15">
    <location>
        <position position="377"/>
    </location>
    <ligand>
        <name>Zn(2+)</name>
        <dbReference type="ChEBI" id="CHEBI:29105"/>
        <label>2</label>
    </ligand>
</feature>
<feature type="active site" description="Proton acceptor" evidence="14">
    <location>
        <position position="172"/>
    </location>
</feature>
<evidence type="ECO:0000256" key="13">
    <source>
        <dbReference type="NCBIfam" id="TIGR01882"/>
    </source>
</evidence>
<dbReference type="Pfam" id="PF07687">
    <property type="entry name" value="M20_dimer"/>
    <property type="match status" value="1"/>
</dbReference>
<organism evidence="17 18">
    <name type="scientific">Candidatus Scybalocola faecigallinarum</name>
    <dbReference type="NCBI Taxonomy" id="2840941"/>
    <lineage>
        <taxon>Bacteria</taxon>
        <taxon>Bacillati</taxon>
        <taxon>Bacillota</taxon>
        <taxon>Clostridia</taxon>
        <taxon>Lachnospirales</taxon>
        <taxon>Lachnospiraceae</taxon>
        <taxon>Lachnospiraceae incertae sedis</taxon>
        <taxon>Candidatus Scybalocola (ex Gilroy et al. 2021)</taxon>
    </lineage>
</organism>
<keyword evidence="9 17" id="KW-0378">Hydrolase</keyword>
<evidence type="ECO:0000256" key="10">
    <source>
        <dbReference type="ARBA" id="ARBA00022833"/>
    </source>
</evidence>
<dbReference type="GO" id="GO:0005829">
    <property type="term" value="C:cytosol"/>
    <property type="evidence" value="ECO:0007669"/>
    <property type="project" value="TreeGrafter"/>
</dbReference>
<accession>A0A9D1F7D0</accession>
<keyword evidence="8 15" id="KW-0479">Metal-binding</keyword>
<evidence type="ECO:0000313" key="18">
    <source>
        <dbReference type="Proteomes" id="UP000823927"/>
    </source>
</evidence>
<dbReference type="PIRSF" id="PIRSF037215">
    <property type="entry name" value="Peptidase_M20B"/>
    <property type="match status" value="1"/>
</dbReference>
<dbReference type="Proteomes" id="UP000823927">
    <property type="component" value="Unassembled WGS sequence"/>
</dbReference>
<evidence type="ECO:0000256" key="3">
    <source>
        <dbReference type="ARBA" id="ARBA00009692"/>
    </source>
</evidence>
<sequence length="404" mass="43484">MDILERFSKYIGFETTSSEESETVPSTASQLELARYLESELKNIGVSKVLLDPNGIVYGWIPASSGLEGKKALGFIAHMDTAPAASGKNVKINVIPDYDGNDVELPGGVCIGVKDFPHLKGLAGRTLITTDGTTLLGADDKAGITEIMTAIETVIRDQIPHGPLCVAFTPDEEVGRGADHFNVDLFGADFAYTVDGGPENELACETFNAASAHIQIHGVSVHPGDAKDIMVNAALVACELAGMLPASETPRYTQGYEGFYHLDSISGDVTQATMSYIIRDHDRKIFEARKKALADAVEALNKKYGEGTVSLTLEDSYYNMKEIIDHHPHLMENAKAVMEELGMSPEMIPVRGGTDGARLSYMGLPCPNLGTGGYAYHGPMEHITKEGMELASKVVIGLIQKYAQ</sequence>
<evidence type="ECO:0000256" key="4">
    <source>
        <dbReference type="ARBA" id="ARBA00012563"/>
    </source>
</evidence>